<dbReference type="InterPro" id="IPR005835">
    <property type="entry name" value="NTP_transferase_dom"/>
</dbReference>
<proteinExistence type="inferred from homology"/>
<comment type="similarity">
    <text evidence="1 8">Belongs to the mannose-6-phosphate isomerase type 2 family.</text>
</comment>
<geneLocation type="plasmid" evidence="11 12">
    <name>pQS-2</name>
</geneLocation>
<dbReference type="InterPro" id="IPR049577">
    <property type="entry name" value="GMPP_N"/>
</dbReference>
<dbReference type="CDD" id="cd02509">
    <property type="entry name" value="GDP-M1P_Guanylyltransferase"/>
    <property type="match status" value="1"/>
</dbReference>
<dbReference type="GO" id="GO:0004475">
    <property type="term" value="F:mannose-1-phosphate guanylyltransferase (GTP) activity"/>
    <property type="evidence" value="ECO:0007669"/>
    <property type="project" value="UniProtKB-EC"/>
</dbReference>
<evidence type="ECO:0000256" key="7">
    <source>
        <dbReference type="ARBA" id="ARBA00047343"/>
    </source>
</evidence>
<feature type="domain" description="Mannose-6-phosphate isomerase type II C-terminal" evidence="10">
    <location>
        <begin position="359"/>
        <end position="468"/>
    </location>
</feature>
<dbReference type="KEGG" id="ppso:QPJ95_23710"/>
<dbReference type="Pfam" id="PF01050">
    <property type="entry name" value="MannoseP_isomer"/>
    <property type="match status" value="1"/>
</dbReference>
<organism evidence="11 12">
    <name type="scientific">Parasedimentitalea psychrophila</name>
    <dbReference type="NCBI Taxonomy" id="2997337"/>
    <lineage>
        <taxon>Bacteria</taxon>
        <taxon>Pseudomonadati</taxon>
        <taxon>Pseudomonadota</taxon>
        <taxon>Alphaproteobacteria</taxon>
        <taxon>Rhodobacterales</taxon>
        <taxon>Paracoccaceae</taxon>
        <taxon>Parasedimentitalea</taxon>
    </lineage>
</organism>
<evidence type="ECO:0000313" key="11">
    <source>
        <dbReference type="EMBL" id="WIY27801.1"/>
    </source>
</evidence>
<evidence type="ECO:0000256" key="4">
    <source>
        <dbReference type="ARBA" id="ARBA00022695"/>
    </source>
</evidence>
<protein>
    <recommendedName>
        <fullName evidence="2">mannose-1-phosphate guanylyltransferase</fullName>
        <ecNumber evidence="2">2.7.7.13</ecNumber>
    </recommendedName>
</protein>
<dbReference type="PANTHER" id="PTHR46390:SF1">
    <property type="entry name" value="MANNOSE-1-PHOSPHATE GUANYLYLTRANSFERASE"/>
    <property type="match status" value="1"/>
</dbReference>
<keyword evidence="3 11" id="KW-0808">Transferase</keyword>
<dbReference type="GO" id="GO:0005525">
    <property type="term" value="F:GTP binding"/>
    <property type="evidence" value="ECO:0007669"/>
    <property type="project" value="UniProtKB-KW"/>
</dbReference>
<dbReference type="InterPro" id="IPR051161">
    <property type="entry name" value="Mannose-6P_isomerase_type2"/>
</dbReference>
<evidence type="ECO:0000256" key="3">
    <source>
        <dbReference type="ARBA" id="ARBA00022679"/>
    </source>
</evidence>
<evidence type="ECO:0000256" key="5">
    <source>
        <dbReference type="ARBA" id="ARBA00022741"/>
    </source>
</evidence>
<gene>
    <name evidence="11" type="ORF">QPJ95_23710</name>
</gene>
<evidence type="ECO:0000259" key="9">
    <source>
        <dbReference type="Pfam" id="PF00483"/>
    </source>
</evidence>
<dbReference type="Pfam" id="PF00483">
    <property type="entry name" value="NTP_transferase"/>
    <property type="match status" value="1"/>
</dbReference>
<dbReference type="EC" id="2.7.7.13" evidence="2"/>
<accession>A0A9Y2L528</accession>
<dbReference type="SUPFAM" id="SSF51182">
    <property type="entry name" value="RmlC-like cupins"/>
    <property type="match status" value="1"/>
</dbReference>
<dbReference type="GO" id="GO:0000271">
    <property type="term" value="P:polysaccharide biosynthetic process"/>
    <property type="evidence" value="ECO:0007669"/>
    <property type="project" value="InterPro"/>
</dbReference>
<dbReference type="SUPFAM" id="SSF53448">
    <property type="entry name" value="Nucleotide-diphospho-sugar transferases"/>
    <property type="match status" value="1"/>
</dbReference>
<dbReference type="InterPro" id="IPR001538">
    <property type="entry name" value="Man6P_isomerase-2_C"/>
</dbReference>
<dbReference type="InterPro" id="IPR011051">
    <property type="entry name" value="RmlC_Cupin_sf"/>
</dbReference>
<dbReference type="InterPro" id="IPR029044">
    <property type="entry name" value="Nucleotide-diphossugar_trans"/>
</dbReference>
<dbReference type="CDD" id="cd02213">
    <property type="entry name" value="cupin_PMI_typeII_C"/>
    <property type="match status" value="1"/>
</dbReference>
<dbReference type="InterPro" id="IPR014710">
    <property type="entry name" value="RmlC-like_jellyroll"/>
</dbReference>
<keyword evidence="6" id="KW-0342">GTP-binding</keyword>
<dbReference type="PANTHER" id="PTHR46390">
    <property type="entry name" value="MANNOSE-1-PHOSPHATE GUANYLYLTRANSFERASE"/>
    <property type="match status" value="1"/>
</dbReference>
<sequence>MISPILLCGGSGTRLWPLSRKSYPKQFSPLLGETTLFQASAQRLAGDGYGAPLVLTNSDFRFIVTEQLAQVGIDPGAILIEPEGRNTAPAILAAALYLQKTDPEALMLVAPSDHVVPDAAAFRAAVAAGEAAAREGQLVTFGIKPTHAETGYGYLELQGDAGDFSPRAIGLKRFVEKPDAETAEQMLAADNYLWNAGIFLFSVQTIVDAFRTHAPELMDPVQASVDQGQPDLGFLRLDPQAWGGADDISIDYAVMERADNLTVVPFAAGWSDLGGWDAVWREAGPDANGVVLSPNATAIDCENSLLRSEDAGLEVVGIGLKNIIAVAMPDAVLVADVSRAQDVKLAVAALKEKQAAQATAFPKDHRPWGWFESLVVGERFQVKRIVVHPGAALSLQSHHHRSEHWIVVEGTAKVTVDGEVKLVTENQSVYIPLGAVHRMENPGKLPMVLIEVQTGSYLGEDDIIRYDDVYARS</sequence>
<dbReference type="GO" id="GO:0009298">
    <property type="term" value="P:GDP-mannose biosynthetic process"/>
    <property type="evidence" value="ECO:0007669"/>
    <property type="project" value="TreeGrafter"/>
</dbReference>
<evidence type="ECO:0000313" key="12">
    <source>
        <dbReference type="Proteomes" id="UP001238334"/>
    </source>
</evidence>
<keyword evidence="12" id="KW-1185">Reference proteome</keyword>
<evidence type="ECO:0000256" key="8">
    <source>
        <dbReference type="RuleBase" id="RU004190"/>
    </source>
</evidence>
<evidence type="ECO:0000256" key="2">
    <source>
        <dbReference type="ARBA" id="ARBA00012387"/>
    </source>
</evidence>
<name>A0A9Y2L528_9RHOB</name>
<keyword evidence="4 11" id="KW-0548">Nucleotidyltransferase</keyword>
<dbReference type="GO" id="GO:0016853">
    <property type="term" value="F:isomerase activity"/>
    <property type="evidence" value="ECO:0007669"/>
    <property type="project" value="UniProtKB-KW"/>
</dbReference>
<comment type="catalytic activity">
    <reaction evidence="7">
        <text>alpha-D-mannose 1-phosphate + GTP + H(+) = GDP-alpha-D-mannose + diphosphate</text>
        <dbReference type="Rhea" id="RHEA:15229"/>
        <dbReference type="ChEBI" id="CHEBI:15378"/>
        <dbReference type="ChEBI" id="CHEBI:33019"/>
        <dbReference type="ChEBI" id="CHEBI:37565"/>
        <dbReference type="ChEBI" id="CHEBI:57527"/>
        <dbReference type="ChEBI" id="CHEBI:58409"/>
        <dbReference type="EC" id="2.7.7.13"/>
    </reaction>
</comment>
<dbReference type="Gene3D" id="2.60.120.10">
    <property type="entry name" value="Jelly Rolls"/>
    <property type="match status" value="1"/>
</dbReference>
<dbReference type="RefSeq" id="WP_270919752.1">
    <property type="nucleotide sequence ID" value="NZ_CP127249.1"/>
</dbReference>
<dbReference type="FunFam" id="2.60.120.10:FF:000032">
    <property type="entry name" value="Mannose-1-phosphate guanylyltransferase/mannose-6-phosphate isomerase"/>
    <property type="match status" value="1"/>
</dbReference>
<keyword evidence="11" id="KW-0413">Isomerase</keyword>
<evidence type="ECO:0000259" key="10">
    <source>
        <dbReference type="Pfam" id="PF01050"/>
    </source>
</evidence>
<evidence type="ECO:0000256" key="6">
    <source>
        <dbReference type="ARBA" id="ARBA00023134"/>
    </source>
</evidence>
<dbReference type="Gene3D" id="3.90.550.10">
    <property type="entry name" value="Spore Coat Polysaccharide Biosynthesis Protein SpsA, Chain A"/>
    <property type="match status" value="1"/>
</dbReference>
<dbReference type="InterPro" id="IPR006375">
    <property type="entry name" value="Man1P_GuaTrfase/Man6P_Isoase"/>
</dbReference>
<dbReference type="EMBL" id="CP127249">
    <property type="protein sequence ID" value="WIY27801.1"/>
    <property type="molecule type" value="Genomic_DNA"/>
</dbReference>
<keyword evidence="11" id="KW-0614">Plasmid</keyword>
<dbReference type="AlphaFoldDB" id="A0A9Y2L528"/>
<reference evidence="11 12" key="1">
    <citation type="submission" date="2023-06" db="EMBL/GenBank/DDBJ databases">
        <title>Parasedimentitalea psychrophila sp. nov., a psychrophilic bacterium isolated from deep-sea sediment.</title>
        <authorList>
            <person name="Li A."/>
        </authorList>
    </citation>
    <scope>NUCLEOTIDE SEQUENCE [LARGE SCALE GENOMIC DNA]</scope>
    <source>
        <strain evidence="11 12">QS115</strain>
        <plasmid evidence="11 12">pQS-2</plasmid>
    </source>
</reference>
<keyword evidence="5" id="KW-0547">Nucleotide-binding</keyword>
<evidence type="ECO:0000256" key="1">
    <source>
        <dbReference type="ARBA" id="ARBA00006115"/>
    </source>
</evidence>
<dbReference type="NCBIfam" id="TIGR01479">
    <property type="entry name" value="GMP_PMI"/>
    <property type="match status" value="1"/>
</dbReference>
<dbReference type="Proteomes" id="UP001238334">
    <property type="component" value="Plasmid pQS-2"/>
</dbReference>
<feature type="domain" description="Nucleotidyl transferase" evidence="9">
    <location>
        <begin position="4"/>
        <end position="282"/>
    </location>
</feature>